<dbReference type="SUPFAM" id="SSF57667">
    <property type="entry name" value="beta-beta-alpha zinc fingers"/>
    <property type="match status" value="1"/>
</dbReference>
<evidence type="ECO:0000259" key="7">
    <source>
        <dbReference type="PROSITE" id="PS50157"/>
    </source>
</evidence>
<organism evidence="8 9">
    <name type="scientific">Brachionus calyciflorus</name>
    <dbReference type="NCBI Taxonomy" id="104777"/>
    <lineage>
        <taxon>Eukaryota</taxon>
        <taxon>Metazoa</taxon>
        <taxon>Spiralia</taxon>
        <taxon>Gnathifera</taxon>
        <taxon>Rotifera</taxon>
        <taxon>Eurotatoria</taxon>
        <taxon>Monogononta</taxon>
        <taxon>Pseudotrocha</taxon>
        <taxon>Ploima</taxon>
        <taxon>Brachionidae</taxon>
        <taxon>Brachionus</taxon>
    </lineage>
</organism>
<dbReference type="OrthoDB" id="775260at2759"/>
<evidence type="ECO:0000313" key="8">
    <source>
        <dbReference type="EMBL" id="CAF0905323.1"/>
    </source>
</evidence>
<comment type="similarity">
    <text evidence="1">Belongs to the IPP transferase family.</text>
</comment>
<dbReference type="Gene3D" id="3.40.50.300">
    <property type="entry name" value="P-loop containing nucleotide triphosphate hydrolases"/>
    <property type="match status" value="1"/>
</dbReference>
<evidence type="ECO:0000256" key="1">
    <source>
        <dbReference type="ARBA" id="ARBA00005842"/>
    </source>
</evidence>
<evidence type="ECO:0000256" key="4">
    <source>
        <dbReference type="ARBA" id="ARBA00022840"/>
    </source>
</evidence>
<keyword evidence="9" id="KW-1185">Reference proteome</keyword>
<dbReference type="Gene3D" id="1.10.20.140">
    <property type="match status" value="1"/>
</dbReference>
<dbReference type="InterPro" id="IPR013087">
    <property type="entry name" value="Znf_C2H2_type"/>
</dbReference>
<evidence type="ECO:0000256" key="6">
    <source>
        <dbReference type="SAM" id="MobiDB-lite"/>
    </source>
</evidence>
<keyword evidence="5" id="KW-0479">Metal-binding</keyword>
<proteinExistence type="inferred from homology"/>
<feature type="region of interest" description="Disordered" evidence="6">
    <location>
        <begin position="454"/>
        <end position="481"/>
    </location>
</feature>
<dbReference type="PROSITE" id="PS50157">
    <property type="entry name" value="ZINC_FINGER_C2H2_2"/>
    <property type="match status" value="1"/>
</dbReference>
<keyword evidence="2" id="KW-0808">Transferase</keyword>
<evidence type="ECO:0000256" key="5">
    <source>
        <dbReference type="PROSITE-ProRule" id="PRU00042"/>
    </source>
</evidence>
<dbReference type="InterPro" id="IPR018022">
    <property type="entry name" value="IPT"/>
</dbReference>
<dbReference type="EMBL" id="CAJNOC010001987">
    <property type="protein sequence ID" value="CAF0905323.1"/>
    <property type="molecule type" value="Genomic_DNA"/>
</dbReference>
<dbReference type="InterPro" id="IPR036236">
    <property type="entry name" value="Znf_C2H2_sf"/>
</dbReference>
<feature type="domain" description="C2H2-type" evidence="7">
    <location>
        <begin position="428"/>
        <end position="457"/>
    </location>
</feature>
<dbReference type="Proteomes" id="UP000663879">
    <property type="component" value="Unassembled WGS sequence"/>
</dbReference>
<dbReference type="Pfam" id="PF01715">
    <property type="entry name" value="IPPT"/>
    <property type="match status" value="1"/>
</dbReference>
<sequence>MTTFEFRNKPFIVICGCTGTGKTKLSIQLAEWLIQNGKKCEIINADAMQLYKNLDVITNKATVEEMKGIKHHLIGYLDSTCITNHVIDYKNEAVPLIDDLLKRDVVPILVGGTHYYIQSIIWDILIEKNTELNLNAKKAELKNLNDSNSNIVKLILESLDESIVNEDEKVDLNVRLHDSNIKTEEIYEELCKVDLQSAQKIHPNDRRKLCRALQIYYTFGIAKSELLDAKNKREGTNFPLRYKNVCLFVMNCETETLNKRLDDRVDQMITMGLLKEIENFKKEFLEKFPNQNFKEYSRDFEFGIFQSIGFKEFDEYFKYIDSVCSEKIDEKKKKEFFDKAILDMKISTRRYAKIQIRWVKNRFIKRSEKNSPIVHELDTTDLNKWNENIFQKAVDKFTDYMTRFESDNQVELNKSDKNESVDEVFEFNKCEICNKIFVNKFQWDCHIKGASHKKRKENLRRKEERNKMENLEKLKSEVKQE</sequence>
<dbReference type="GO" id="GO:0005739">
    <property type="term" value="C:mitochondrion"/>
    <property type="evidence" value="ECO:0007669"/>
    <property type="project" value="TreeGrafter"/>
</dbReference>
<evidence type="ECO:0000256" key="2">
    <source>
        <dbReference type="ARBA" id="ARBA00022679"/>
    </source>
</evidence>
<evidence type="ECO:0000313" key="9">
    <source>
        <dbReference type="Proteomes" id="UP000663879"/>
    </source>
</evidence>
<dbReference type="AlphaFoldDB" id="A0A813ZZK8"/>
<keyword evidence="5" id="KW-0862">Zinc</keyword>
<dbReference type="PANTHER" id="PTHR11088">
    <property type="entry name" value="TRNA DIMETHYLALLYLTRANSFERASE"/>
    <property type="match status" value="1"/>
</dbReference>
<dbReference type="GO" id="GO:0052381">
    <property type="term" value="F:tRNA dimethylallyltransferase activity"/>
    <property type="evidence" value="ECO:0007669"/>
    <property type="project" value="InterPro"/>
</dbReference>
<dbReference type="GO" id="GO:0005524">
    <property type="term" value="F:ATP binding"/>
    <property type="evidence" value="ECO:0007669"/>
    <property type="project" value="UniProtKB-KW"/>
</dbReference>
<dbReference type="InterPro" id="IPR027417">
    <property type="entry name" value="P-loop_NTPase"/>
</dbReference>
<keyword evidence="4" id="KW-0067">ATP-binding</keyword>
<evidence type="ECO:0000256" key="3">
    <source>
        <dbReference type="ARBA" id="ARBA00022741"/>
    </source>
</evidence>
<keyword evidence="3" id="KW-0547">Nucleotide-binding</keyword>
<dbReference type="SUPFAM" id="SSF52540">
    <property type="entry name" value="P-loop containing nucleoside triphosphate hydrolases"/>
    <property type="match status" value="1"/>
</dbReference>
<name>A0A813ZZK8_9BILA</name>
<reference evidence="8" key="1">
    <citation type="submission" date="2021-02" db="EMBL/GenBank/DDBJ databases">
        <authorList>
            <person name="Nowell W R."/>
        </authorList>
    </citation>
    <scope>NUCLEOTIDE SEQUENCE</scope>
    <source>
        <strain evidence="8">Ploen Becks lab</strain>
    </source>
</reference>
<dbReference type="GO" id="GO:0006400">
    <property type="term" value="P:tRNA modification"/>
    <property type="evidence" value="ECO:0007669"/>
    <property type="project" value="TreeGrafter"/>
</dbReference>
<dbReference type="GO" id="GO:0008270">
    <property type="term" value="F:zinc ion binding"/>
    <property type="evidence" value="ECO:0007669"/>
    <property type="project" value="UniProtKB-KW"/>
</dbReference>
<keyword evidence="5" id="KW-0863">Zinc-finger</keyword>
<protein>
    <recommendedName>
        <fullName evidence="7">C2H2-type domain-containing protein</fullName>
    </recommendedName>
</protein>
<accession>A0A813ZZK8</accession>
<gene>
    <name evidence="8" type="ORF">OXX778_LOCUS11614</name>
</gene>
<dbReference type="Pfam" id="PF12874">
    <property type="entry name" value="zf-met"/>
    <property type="match status" value="1"/>
</dbReference>
<dbReference type="PROSITE" id="PS00028">
    <property type="entry name" value="ZINC_FINGER_C2H2_1"/>
    <property type="match status" value="1"/>
</dbReference>
<dbReference type="InterPro" id="IPR039657">
    <property type="entry name" value="Dimethylallyltransferase"/>
</dbReference>
<dbReference type="HAMAP" id="MF_00185">
    <property type="entry name" value="IPP_trans"/>
    <property type="match status" value="1"/>
</dbReference>
<dbReference type="PANTHER" id="PTHR11088:SF89">
    <property type="entry name" value="TRNA DIMETHYLALLYLTRANSFERASE"/>
    <property type="match status" value="1"/>
</dbReference>
<feature type="compositionally biased region" description="Basic and acidic residues" evidence="6">
    <location>
        <begin position="460"/>
        <end position="481"/>
    </location>
</feature>
<dbReference type="Gene3D" id="3.30.160.60">
    <property type="entry name" value="Classic Zinc Finger"/>
    <property type="match status" value="1"/>
</dbReference>
<comment type="caution">
    <text evidence="8">The sequence shown here is derived from an EMBL/GenBank/DDBJ whole genome shotgun (WGS) entry which is preliminary data.</text>
</comment>